<dbReference type="AlphaFoldDB" id="A0A6C0H4B8"/>
<dbReference type="EMBL" id="MN739866">
    <property type="protein sequence ID" value="QHT75289.1"/>
    <property type="molecule type" value="Genomic_DNA"/>
</dbReference>
<feature type="coiled-coil region" evidence="1">
    <location>
        <begin position="22"/>
        <end position="49"/>
    </location>
</feature>
<name>A0A6C0H4B8_9ZZZZ</name>
<dbReference type="InterPro" id="IPR043918">
    <property type="entry name" value="DUF5760"/>
</dbReference>
<protein>
    <submittedName>
        <fullName evidence="2">Uncharacterized protein</fullName>
    </submittedName>
</protein>
<evidence type="ECO:0000256" key="1">
    <source>
        <dbReference type="SAM" id="Coils"/>
    </source>
</evidence>
<evidence type="ECO:0000313" key="2">
    <source>
        <dbReference type="EMBL" id="QHT75289.1"/>
    </source>
</evidence>
<proteinExistence type="predicted"/>
<dbReference type="Pfam" id="PF19064">
    <property type="entry name" value="DUF5760"/>
    <property type="match status" value="1"/>
</dbReference>
<organism evidence="2">
    <name type="scientific">viral metagenome</name>
    <dbReference type="NCBI Taxonomy" id="1070528"/>
    <lineage>
        <taxon>unclassified sequences</taxon>
        <taxon>metagenomes</taxon>
        <taxon>organismal metagenomes</taxon>
    </lineage>
</organism>
<accession>A0A6C0H4B8</accession>
<sequence length="119" mass="13990">MGDQKQVLINTIKEWVSINSKEVALQKQLKELKTSKKQLSDTLIKVMENNEIDRFDINNGRLLYKKNKVKAPINKDYLLKMLDDYFKDNPEIDTSHVSEFLLENRPVKEKSILVIKQNK</sequence>
<keyword evidence="1" id="KW-0175">Coiled coil</keyword>
<reference evidence="2" key="1">
    <citation type="journal article" date="2020" name="Nature">
        <title>Giant virus diversity and host interactions through global metagenomics.</title>
        <authorList>
            <person name="Schulz F."/>
            <person name="Roux S."/>
            <person name="Paez-Espino D."/>
            <person name="Jungbluth S."/>
            <person name="Walsh D.A."/>
            <person name="Denef V.J."/>
            <person name="McMahon K.D."/>
            <person name="Konstantinidis K.T."/>
            <person name="Eloe-Fadrosh E.A."/>
            <person name="Kyrpides N.C."/>
            <person name="Woyke T."/>
        </authorList>
    </citation>
    <scope>NUCLEOTIDE SEQUENCE</scope>
    <source>
        <strain evidence="2">GVMAG-M-3300023179-63</strain>
    </source>
</reference>